<dbReference type="AlphaFoldDB" id="A0A124GCX3"/>
<evidence type="ECO:0000313" key="9">
    <source>
        <dbReference type="EMBL" id="KUL99796.1"/>
    </source>
</evidence>
<evidence type="ECO:0000256" key="5">
    <source>
        <dbReference type="ARBA" id="ARBA00022989"/>
    </source>
</evidence>
<dbReference type="GO" id="GO:0055085">
    <property type="term" value="P:transmembrane transport"/>
    <property type="evidence" value="ECO:0007669"/>
    <property type="project" value="InterPro"/>
</dbReference>
<evidence type="ECO:0000256" key="7">
    <source>
        <dbReference type="RuleBase" id="RU363032"/>
    </source>
</evidence>
<dbReference type="InterPro" id="IPR035906">
    <property type="entry name" value="MetI-like_sf"/>
</dbReference>
<dbReference type="PANTHER" id="PTHR43386">
    <property type="entry name" value="OLIGOPEPTIDE TRANSPORT SYSTEM PERMEASE PROTEIN APPC"/>
    <property type="match status" value="1"/>
</dbReference>
<evidence type="ECO:0000256" key="2">
    <source>
        <dbReference type="ARBA" id="ARBA00022448"/>
    </source>
</evidence>
<dbReference type="CDD" id="cd06261">
    <property type="entry name" value="TM_PBP2"/>
    <property type="match status" value="1"/>
</dbReference>
<feature type="transmembrane region" description="Helical" evidence="7">
    <location>
        <begin position="191"/>
        <end position="213"/>
    </location>
</feature>
<reference evidence="9 10" key="1">
    <citation type="submission" date="2015-10" db="EMBL/GenBank/DDBJ databases">
        <authorList>
            <person name="Gilbert D.G."/>
        </authorList>
    </citation>
    <scope>NUCLEOTIDE SEQUENCE [LARGE SCALE GENOMIC DNA]</scope>
    <source>
        <strain evidence="9 10">ChDC F311</strain>
    </source>
</reference>
<feature type="transmembrane region" description="Helical" evidence="7">
    <location>
        <begin position="106"/>
        <end position="126"/>
    </location>
</feature>
<feature type="transmembrane region" description="Helical" evidence="7">
    <location>
        <begin position="132"/>
        <end position="153"/>
    </location>
</feature>
<keyword evidence="5 7" id="KW-1133">Transmembrane helix</keyword>
<comment type="caution">
    <text evidence="9">The sequence shown here is derived from an EMBL/GenBank/DDBJ whole genome shotgun (WGS) entry which is preliminary data.</text>
</comment>
<keyword evidence="3" id="KW-1003">Cell membrane</keyword>
<evidence type="ECO:0000256" key="1">
    <source>
        <dbReference type="ARBA" id="ARBA00004651"/>
    </source>
</evidence>
<accession>A0A124GCX3</accession>
<keyword evidence="6 7" id="KW-0472">Membrane</keyword>
<comment type="similarity">
    <text evidence="7">Belongs to the binding-protein-dependent transport system permease family.</text>
</comment>
<feature type="transmembrane region" description="Helical" evidence="7">
    <location>
        <begin position="12"/>
        <end position="31"/>
    </location>
</feature>
<evidence type="ECO:0000313" key="10">
    <source>
        <dbReference type="Proteomes" id="UP000054800"/>
    </source>
</evidence>
<evidence type="ECO:0000259" key="8">
    <source>
        <dbReference type="PROSITE" id="PS50928"/>
    </source>
</evidence>
<gene>
    <name evidence="9" type="ORF">RO03_01580</name>
</gene>
<feature type="domain" description="ABC transmembrane type-1" evidence="8">
    <location>
        <begin position="71"/>
        <end position="260"/>
    </location>
</feature>
<feature type="transmembrane region" description="Helical" evidence="7">
    <location>
        <begin position="165"/>
        <end position="185"/>
    </location>
</feature>
<dbReference type="GO" id="GO:0005886">
    <property type="term" value="C:plasma membrane"/>
    <property type="evidence" value="ECO:0007669"/>
    <property type="project" value="UniProtKB-SubCell"/>
</dbReference>
<dbReference type="Proteomes" id="UP000054800">
    <property type="component" value="Unassembled WGS sequence"/>
</dbReference>
<dbReference type="Pfam" id="PF00528">
    <property type="entry name" value="BPD_transp_1"/>
    <property type="match status" value="1"/>
</dbReference>
<sequence>MMKKILKNKKILIGIIMVTFVIIIAIISIFYTPNDPYLVNLSVKFSNPNQKFLLGTDQLGRCILSRLMVATTYSVFLSFSILVILIVISLIIGITSIYFGGIYNSTISIICDIFMIFPPFALALVLNNILGIGIKNFVIAIVSSMWVWFVKIIRTYVQVELKKEYIVASKIAGCTNIKLIFYHILPNIFPSLLVYFSTNIASIILIISAFSFLGMEFSTSIPEWGGMLTQGKAYFYSSPGLIIFPGLCILFTTTGFNLLSEGLKEYLA</sequence>
<feature type="transmembrane region" description="Helical" evidence="7">
    <location>
        <begin position="75"/>
        <end position="99"/>
    </location>
</feature>
<keyword evidence="2 7" id="KW-0813">Transport</keyword>
<keyword evidence="4 7" id="KW-0812">Transmembrane</keyword>
<protein>
    <submittedName>
        <fullName evidence="9">ABC transporter permease</fullName>
    </submittedName>
</protein>
<dbReference type="InterPro" id="IPR000515">
    <property type="entry name" value="MetI-like"/>
</dbReference>
<proteinExistence type="inferred from homology"/>
<dbReference type="InterPro" id="IPR050366">
    <property type="entry name" value="BP-dependent_transpt_permease"/>
</dbReference>
<dbReference type="PANTHER" id="PTHR43386:SF1">
    <property type="entry name" value="D,D-DIPEPTIDE TRANSPORT SYSTEM PERMEASE PROTEIN DDPC-RELATED"/>
    <property type="match status" value="1"/>
</dbReference>
<feature type="transmembrane region" description="Helical" evidence="7">
    <location>
        <begin position="234"/>
        <end position="259"/>
    </location>
</feature>
<name>A0A124GCX3_FUSNC</name>
<dbReference type="EMBL" id="LMVH01000001">
    <property type="protein sequence ID" value="KUL99796.1"/>
    <property type="molecule type" value="Genomic_DNA"/>
</dbReference>
<dbReference type="SUPFAM" id="SSF161098">
    <property type="entry name" value="MetI-like"/>
    <property type="match status" value="1"/>
</dbReference>
<evidence type="ECO:0000256" key="3">
    <source>
        <dbReference type="ARBA" id="ARBA00022475"/>
    </source>
</evidence>
<evidence type="ECO:0000256" key="4">
    <source>
        <dbReference type="ARBA" id="ARBA00022692"/>
    </source>
</evidence>
<dbReference type="Gene3D" id="1.10.3720.10">
    <property type="entry name" value="MetI-like"/>
    <property type="match status" value="1"/>
</dbReference>
<dbReference type="PROSITE" id="PS50928">
    <property type="entry name" value="ABC_TM1"/>
    <property type="match status" value="1"/>
</dbReference>
<comment type="subcellular location">
    <subcellularLocation>
        <location evidence="1 7">Cell membrane</location>
        <topology evidence="1 7">Multi-pass membrane protein</topology>
    </subcellularLocation>
</comment>
<evidence type="ECO:0000256" key="6">
    <source>
        <dbReference type="ARBA" id="ARBA00023136"/>
    </source>
</evidence>
<organism evidence="9 10">
    <name type="scientific">Fusobacterium nucleatum subsp. nucleatum</name>
    <dbReference type="NCBI Taxonomy" id="76856"/>
    <lineage>
        <taxon>Bacteria</taxon>
        <taxon>Fusobacteriati</taxon>
        <taxon>Fusobacteriota</taxon>
        <taxon>Fusobacteriia</taxon>
        <taxon>Fusobacteriales</taxon>
        <taxon>Fusobacteriaceae</taxon>
        <taxon>Fusobacterium</taxon>
    </lineage>
</organism>